<evidence type="ECO:0000259" key="2">
    <source>
        <dbReference type="Pfam" id="PF14341"/>
    </source>
</evidence>
<organism evidence="3 4">
    <name type="scientific">Thiolapillus brandeum</name>
    <dbReference type="NCBI Taxonomy" id="1076588"/>
    <lineage>
        <taxon>Bacteria</taxon>
        <taxon>Pseudomonadati</taxon>
        <taxon>Pseudomonadota</taxon>
        <taxon>Gammaproteobacteria</taxon>
        <taxon>Chromatiales</taxon>
        <taxon>Sedimenticolaceae</taxon>
        <taxon>Thiolapillus</taxon>
    </lineage>
</organism>
<evidence type="ECO:0000313" key="4">
    <source>
        <dbReference type="Proteomes" id="UP000031631"/>
    </source>
</evidence>
<name>A0A7U6JI81_9GAMM</name>
<evidence type="ECO:0000313" key="3">
    <source>
        <dbReference type="EMBL" id="BAO45249.1"/>
    </source>
</evidence>
<dbReference type="EMBL" id="AP012273">
    <property type="protein sequence ID" value="BAO45249.1"/>
    <property type="molecule type" value="Genomic_DNA"/>
</dbReference>
<dbReference type="Pfam" id="PF14341">
    <property type="entry name" value="PilX_N"/>
    <property type="match status" value="1"/>
</dbReference>
<gene>
    <name evidence="3" type="ORF">TBH_C2339</name>
</gene>
<reference evidence="3 4" key="1">
    <citation type="journal article" date="2014" name="PLoS ONE">
        <title>Physiological and genomic features of a novel sulfur-oxidizing gammaproteobacterium belonging to a previously uncultivated symbiotic lineage isolated from a hydrothermal vent.</title>
        <authorList>
            <person name="Nunoura T."/>
            <person name="Takaki Y."/>
            <person name="Kazama H."/>
            <person name="Kakuta J."/>
            <person name="Shimamura S."/>
            <person name="Makita H."/>
            <person name="Hirai M."/>
            <person name="Miyazaki M."/>
            <person name="Takai K."/>
        </authorList>
    </citation>
    <scope>NUCLEOTIDE SEQUENCE [LARGE SCALE GENOMIC DNA]</scope>
    <source>
        <strain evidence="3 4">Hiromi1</strain>
    </source>
</reference>
<dbReference type="OrthoDB" id="9882713at2"/>
<keyword evidence="1" id="KW-0812">Transmembrane</keyword>
<dbReference type="AlphaFoldDB" id="A0A7U6JI81"/>
<sequence>MTKHILPTYGTSRQKGAALIVSLLLLTVITLLSLTAMRSSHIDTKIAVNHQQKQLAFQAAENAFAKLTSLAPDEMKDLDVPGTPSSTENNVDFIPADADAHTSADLEMTLPVGGISRPGQFKFSGFGLNIKTIVFQADAFGEVDGSNARVHNRMEVALVRE</sequence>
<dbReference type="Proteomes" id="UP000031631">
    <property type="component" value="Chromosome"/>
</dbReference>
<keyword evidence="1" id="KW-1133">Transmembrane helix</keyword>
<protein>
    <recommendedName>
        <fullName evidence="2">Type 4 fimbrial biogenesis protein PilX N-terminal domain-containing protein</fullName>
    </recommendedName>
</protein>
<feature type="transmembrane region" description="Helical" evidence="1">
    <location>
        <begin position="16"/>
        <end position="36"/>
    </location>
</feature>
<evidence type="ECO:0000256" key="1">
    <source>
        <dbReference type="SAM" id="Phobius"/>
    </source>
</evidence>
<dbReference type="KEGG" id="tbn:TBH_C2339"/>
<feature type="domain" description="Type 4 fimbrial biogenesis protein PilX N-terminal" evidence="2">
    <location>
        <begin position="15"/>
        <end position="63"/>
    </location>
</feature>
<keyword evidence="1" id="KW-0472">Membrane</keyword>
<proteinExistence type="predicted"/>
<dbReference type="InterPro" id="IPR025746">
    <property type="entry name" value="PilX_N_dom"/>
</dbReference>
<keyword evidence="4" id="KW-1185">Reference proteome</keyword>
<dbReference type="RefSeq" id="WP_052470153.1">
    <property type="nucleotide sequence ID" value="NZ_AP012273.1"/>
</dbReference>
<accession>A0A7U6JI81</accession>